<evidence type="ECO:0000313" key="5">
    <source>
        <dbReference type="EMBL" id="CAF3365042.1"/>
    </source>
</evidence>
<evidence type="ECO:0000256" key="3">
    <source>
        <dbReference type="ARBA" id="ARBA00023134"/>
    </source>
</evidence>
<proteinExistence type="inferred from homology"/>
<comment type="caution">
    <text evidence="5">The sequence shown here is derived from an EMBL/GenBank/DDBJ whole genome shotgun (WGS) entry which is preliminary data.</text>
</comment>
<keyword evidence="3" id="KW-0342">GTP-binding</keyword>
<evidence type="ECO:0000256" key="2">
    <source>
        <dbReference type="ARBA" id="ARBA00022741"/>
    </source>
</evidence>
<dbReference type="Proteomes" id="UP000663833">
    <property type="component" value="Unassembled WGS sequence"/>
</dbReference>
<dbReference type="Pfam" id="PF04548">
    <property type="entry name" value="AIG1"/>
    <property type="match status" value="1"/>
</dbReference>
<dbReference type="SUPFAM" id="SSF52540">
    <property type="entry name" value="P-loop containing nucleoside triphosphate hydrolases"/>
    <property type="match status" value="1"/>
</dbReference>
<dbReference type="AlphaFoldDB" id="A0A817XBV1"/>
<dbReference type="InterPro" id="IPR045058">
    <property type="entry name" value="GIMA/IAN/Toc"/>
</dbReference>
<dbReference type="PROSITE" id="PS51720">
    <property type="entry name" value="G_AIG1"/>
    <property type="match status" value="1"/>
</dbReference>
<keyword evidence="2" id="KW-0547">Nucleotide-binding</keyword>
<reference evidence="5" key="1">
    <citation type="submission" date="2021-02" db="EMBL/GenBank/DDBJ databases">
        <authorList>
            <person name="Nowell W R."/>
        </authorList>
    </citation>
    <scope>NUCLEOTIDE SEQUENCE</scope>
</reference>
<dbReference type="Gene3D" id="3.40.50.300">
    <property type="entry name" value="P-loop containing nucleotide triphosphate hydrolases"/>
    <property type="match status" value="1"/>
</dbReference>
<name>A0A817XBV1_9BILA</name>
<sequence>SKVFPEGFTQAGVTREGVMKQRLFGKTTLKVVDTPGFFDPVENPRAITAEIRKSLDLVAPGPHAFLVVIKAGRLSPEERGCPQKITETIGPEALNWCILIITHSDDFVAHDTTFEEYYNSGDRFLPEILIKNHFSGRWTKVNSKEVDTQKNQTFINDLIKQITSMVGKNNGMCFENDSIIRRTRTEPKQETMANIKNLEEDRAIPHTTDSALRRPDSISSTTIQQNIIDPNILGDRHRNSPDTTTQIFVTHPVTLTRGDVTTKIAKHTKRRHRKTMNNCTIL</sequence>
<dbReference type="GO" id="GO:0005525">
    <property type="term" value="F:GTP binding"/>
    <property type="evidence" value="ECO:0007669"/>
    <property type="project" value="UniProtKB-KW"/>
</dbReference>
<dbReference type="InterPro" id="IPR006703">
    <property type="entry name" value="G_AIG1"/>
</dbReference>
<dbReference type="PANTHER" id="PTHR10903:SF188">
    <property type="entry name" value="GTPASE IMAP FAMILY MEMBER 2-LIKE-RELATED"/>
    <property type="match status" value="1"/>
</dbReference>
<dbReference type="InterPro" id="IPR027417">
    <property type="entry name" value="P-loop_NTPase"/>
</dbReference>
<organism evidence="5 6">
    <name type="scientific">Rotaria socialis</name>
    <dbReference type="NCBI Taxonomy" id="392032"/>
    <lineage>
        <taxon>Eukaryota</taxon>
        <taxon>Metazoa</taxon>
        <taxon>Spiralia</taxon>
        <taxon>Gnathifera</taxon>
        <taxon>Rotifera</taxon>
        <taxon>Eurotatoria</taxon>
        <taxon>Bdelloidea</taxon>
        <taxon>Philodinida</taxon>
        <taxon>Philodinidae</taxon>
        <taxon>Rotaria</taxon>
    </lineage>
</organism>
<dbReference type="PANTHER" id="PTHR10903">
    <property type="entry name" value="GTPASE, IMAP FAMILY MEMBER-RELATED"/>
    <property type="match status" value="1"/>
</dbReference>
<evidence type="ECO:0000256" key="1">
    <source>
        <dbReference type="ARBA" id="ARBA00008535"/>
    </source>
</evidence>
<comment type="similarity">
    <text evidence="1">Belongs to the TRAFAC class TrmE-Era-EngA-EngB-Septin-like GTPase superfamily. AIG1/Toc34/Toc159-like paraseptin GTPase family. IAN subfamily.</text>
</comment>
<feature type="non-terminal residue" evidence="5">
    <location>
        <position position="1"/>
    </location>
</feature>
<dbReference type="EMBL" id="CAJNYD010001795">
    <property type="protein sequence ID" value="CAF3365042.1"/>
    <property type="molecule type" value="Genomic_DNA"/>
</dbReference>
<accession>A0A817XBV1</accession>
<protein>
    <recommendedName>
        <fullName evidence="4">AIG1-type G domain-containing protein</fullName>
    </recommendedName>
</protein>
<feature type="domain" description="AIG1-type G" evidence="4">
    <location>
        <begin position="1"/>
        <end position="183"/>
    </location>
</feature>
<gene>
    <name evidence="5" type="ORF">LUA448_LOCUS14310</name>
</gene>
<evidence type="ECO:0000259" key="4">
    <source>
        <dbReference type="PROSITE" id="PS51720"/>
    </source>
</evidence>
<evidence type="ECO:0000313" key="6">
    <source>
        <dbReference type="Proteomes" id="UP000663833"/>
    </source>
</evidence>